<dbReference type="Proteomes" id="UP000663864">
    <property type="component" value="Unassembled WGS sequence"/>
</dbReference>
<dbReference type="InterPro" id="IPR012340">
    <property type="entry name" value="NA-bd_OB-fold"/>
</dbReference>
<dbReference type="EMBL" id="CAJOBD010002135">
    <property type="protein sequence ID" value="CAF3858581.1"/>
    <property type="molecule type" value="Genomic_DNA"/>
</dbReference>
<dbReference type="AlphaFoldDB" id="A0A819EY55"/>
<evidence type="ECO:0000313" key="2">
    <source>
        <dbReference type="EMBL" id="CAF3858581.1"/>
    </source>
</evidence>
<protein>
    <submittedName>
        <fullName evidence="2">Uncharacterized protein</fullName>
    </submittedName>
</protein>
<gene>
    <name evidence="2" type="ORF">JBS370_LOCUS18651</name>
    <name evidence="1" type="ORF">ZHD862_LOCUS29533</name>
</gene>
<comment type="caution">
    <text evidence="2">The sequence shown here is derived from an EMBL/GenBank/DDBJ whole genome shotgun (WGS) entry which is preliminary data.</text>
</comment>
<dbReference type="Gene3D" id="2.40.50.140">
    <property type="entry name" value="Nucleic acid-binding proteins"/>
    <property type="match status" value="1"/>
</dbReference>
<reference evidence="2" key="1">
    <citation type="submission" date="2021-02" db="EMBL/GenBank/DDBJ databases">
        <authorList>
            <person name="Nowell W R."/>
        </authorList>
    </citation>
    <scope>NUCLEOTIDE SEQUENCE</scope>
</reference>
<dbReference type="EMBL" id="CAJNOT010002619">
    <property type="protein sequence ID" value="CAF1331215.1"/>
    <property type="molecule type" value="Genomic_DNA"/>
</dbReference>
<evidence type="ECO:0000313" key="1">
    <source>
        <dbReference type="EMBL" id="CAF1331215.1"/>
    </source>
</evidence>
<name>A0A819EY55_9BILA</name>
<organism evidence="2 3">
    <name type="scientific">Rotaria sordida</name>
    <dbReference type="NCBI Taxonomy" id="392033"/>
    <lineage>
        <taxon>Eukaryota</taxon>
        <taxon>Metazoa</taxon>
        <taxon>Spiralia</taxon>
        <taxon>Gnathifera</taxon>
        <taxon>Rotifera</taxon>
        <taxon>Eurotatoria</taxon>
        <taxon>Bdelloidea</taxon>
        <taxon>Philodinida</taxon>
        <taxon>Philodinidae</taxon>
        <taxon>Rotaria</taxon>
    </lineage>
</organism>
<sequence>METSTSQTLIPTENPISDSIIIEKDVLGTVVTVNKAKHYAFIKRTDNNLYRDIFARDISIIKNEHKPIFLISDTCKFDIKKTTRGLEAINIIIMQRNINNVSKIKKFPKKNKTYKQQQIPLEAFQSTITKLFREALK</sequence>
<proteinExistence type="predicted"/>
<accession>A0A819EY55</accession>
<evidence type="ECO:0000313" key="3">
    <source>
        <dbReference type="Proteomes" id="UP000663836"/>
    </source>
</evidence>
<dbReference type="Proteomes" id="UP000663836">
    <property type="component" value="Unassembled WGS sequence"/>
</dbReference>